<evidence type="ECO:0008006" key="5">
    <source>
        <dbReference type="Google" id="ProtNLM"/>
    </source>
</evidence>
<dbReference type="Proteomes" id="UP000095042">
    <property type="component" value="Unassembled WGS sequence"/>
</dbReference>
<evidence type="ECO:0000259" key="1">
    <source>
        <dbReference type="SMART" id="SM00897"/>
    </source>
</evidence>
<dbReference type="PANTHER" id="PTHR40252:SF2">
    <property type="entry name" value="BLR0328 PROTEIN"/>
    <property type="match status" value="1"/>
</dbReference>
<evidence type="ECO:0000259" key="2">
    <source>
        <dbReference type="SMART" id="SM01204"/>
    </source>
</evidence>
<name>A0A1E3WB46_9HYPH</name>
<organism evidence="3 4">
    <name type="scientific">Methyloceanibacter marginalis</name>
    <dbReference type="NCBI Taxonomy" id="1774971"/>
    <lineage>
        <taxon>Bacteria</taxon>
        <taxon>Pseudomonadati</taxon>
        <taxon>Pseudomonadota</taxon>
        <taxon>Alphaproteobacteria</taxon>
        <taxon>Hyphomicrobiales</taxon>
        <taxon>Hyphomicrobiaceae</taxon>
        <taxon>Methyloceanibacter</taxon>
    </lineage>
</organism>
<feature type="domain" description="FIST C-domain" evidence="2">
    <location>
        <begin position="251"/>
        <end position="381"/>
    </location>
</feature>
<reference evidence="3 4" key="1">
    <citation type="journal article" date="2016" name="Environ. Microbiol.">
        <title>New Methyloceanibacter diversity from North Sea sediments includes methanotroph containing solely the soluble methane monooxygenase.</title>
        <authorList>
            <person name="Vekeman B."/>
            <person name="Kerckhof F.M."/>
            <person name="Cremers G."/>
            <person name="de Vos P."/>
            <person name="Vandamme P."/>
            <person name="Boon N."/>
            <person name="Op den Camp H.J."/>
            <person name="Heylen K."/>
        </authorList>
    </citation>
    <scope>NUCLEOTIDE SEQUENCE [LARGE SCALE GENOMIC DNA]</scope>
    <source>
        <strain evidence="3 4">R-67177</strain>
    </source>
</reference>
<dbReference type="Pfam" id="PF10442">
    <property type="entry name" value="FIST_C"/>
    <property type="match status" value="1"/>
</dbReference>
<dbReference type="InterPro" id="IPR019494">
    <property type="entry name" value="FIST_C"/>
</dbReference>
<dbReference type="SMART" id="SM01204">
    <property type="entry name" value="FIST_C"/>
    <property type="match status" value="1"/>
</dbReference>
<proteinExistence type="predicted"/>
<dbReference type="InterPro" id="IPR013702">
    <property type="entry name" value="FIST_domain_N"/>
</dbReference>
<dbReference type="SMART" id="SM00897">
    <property type="entry name" value="FIST"/>
    <property type="match status" value="1"/>
</dbReference>
<evidence type="ECO:0000313" key="3">
    <source>
        <dbReference type="EMBL" id="ODS03024.1"/>
    </source>
</evidence>
<dbReference type="EMBL" id="LPWD01000181">
    <property type="protein sequence ID" value="ODS03024.1"/>
    <property type="molecule type" value="Genomic_DNA"/>
</dbReference>
<evidence type="ECO:0000313" key="4">
    <source>
        <dbReference type="Proteomes" id="UP000095042"/>
    </source>
</evidence>
<dbReference type="AlphaFoldDB" id="A0A1E3WB46"/>
<sequence>MKRVWGRGRKRVQCGARAKRHACGVQTAWTSAESPEAAVSELARLIDRENLGQLLVFFSQRYAAEPLCAAFAQQFDGLPIAGCSTAGEITPAGFGDGSVLVVAFPRNDFNFVSEIIPDVRGLTVERGTEAVRSLRAGLDRLGGGRYANRFAVSLIDGLSNGEEVIVSAIGWALDDIPLVGGSAGDGLALTGTSLLHDGNVYHDAALLLLVETNHPVCSFNHDHFEPTGTKLVVTASDAESRTVFELNAEPAALEYANAVGVEPSSLAPMSFAAHPVIVRIGGDYYCRSIQRVNPDNSLSFFCAIDDGVVLTVAEPKDMVKSMAAELERLDAAIGGVDLVLGFECVLRRLDAENRQVKHMISDLYRRYNVAGFHTYGEQFNAMHLNQTFTGVAIGHQRNGALGT</sequence>
<gene>
    <name evidence="3" type="ORF">AUC71_11955</name>
</gene>
<comment type="caution">
    <text evidence="3">The sequence shown here is derived from an EMBL/GenBank/DDBJ whole genome shotgun (WGS) entry which is preliminary data.</text>
</comment>
<keyword evidence="4" id="KW-1185">Reference proteome</keyword>
<protein>
    <recommendedName>
        <fullName evidence="5">FIST domain containing protein</fullName>
    </recommendedName>
</protein>
<accession>A0A1E3WB46</accession>
<feature type="domain" description="FIST" evidence="1">
    <location>
        <begin position="49"/>
        <end position="250"/>
    </location>
</feature>
<dbReference type="Pfam" id="PF08495">
    <property type="entry name" value="FIST"/>
    <property type="match status" value="1"/>
</dbReference>
<dbReference type="PANTHER" id="PTHR40252">
    <property type="entry name" value="BLR0328 PROTEIN"/>
    <property type="match status" value="1"/>
</dbReference>